<organism evidence="2 3">
    <name type="scientific">Cylindrotheca closterium</name>
    <dbReference type="NCBI Taxonomy" id="2856"/>
    <lineage>
        <taxon>Eukaryota</taxon>
        <taxon>Sar</taxon>
        <taxon>Stramenopiles</taxon>
        <taxon>Ochrophyta</taxon>
        <taxon>Bacillariophyta</taxon>
        <taxon>Bacillariophyceae</taxon>
        <taxon>Bacillariophycidae</taxon>
        <taxon>Bacillariales</taxon>
        <taxon>Bacillariaceae</taxon>
        <taxon>Cylindrotheca</taxon>
    </lineage>
</organism>
<evidence type="ECO:0000313" key="2">
    <source>
        <dbReference type="EMBL" id="CAJ1945890.1"/>
    </source>
</evidence>
<gene>
    <name evidence="2" type="ORF">CYCCA115_LOCUS10033</name>
</gene>
<sequence length="195" mass="22537">MIHYQHPSLLSTQESLSDSTKSTIKTKDFKPTTTRSQKRKVSFHRNVLVCEDNNYSQEERNRMHYTTEEMESFVEEIQLFLISIRETERRSPSKTYSSAVLSTGLEGFLHPEHKQQHRLQGVLSVLLEQDRQYREVECSTPADVESISQLYHAVCQESKEEAYQRALVCHSSSYGACMTKWTNGNATPPSSRTRQ</sequence>
<dbReference type="Proteomes" id="UP001295423">
    <property type="component" value="Unassembled WGS sequence"/>
</dbReference>
<proteinExistence type="predicted"/>
<accession>A0AAD2CTZ5</accession>
<evidence type="ECO:0000256" key="1">
    <source>
        <dbReference type="SAM" id="MobiDB-lite"/>
    </source>
</evidence>
<reference evidence="2" key="1">
    <citation type="submission" date="2023-08" db="EMBL/GenBank/DDBJ databases">
        <authorList>
            <person name="Audoor S."/>
            <person name="Bilcke G."/>
        </authorList>
    </citation>
    <scope>NUCLEOTIDE SEQUENCE</scope>
</reference>
<comment type="caution">
    <text evidence="2">The sequence shown here is derived from an EMBL/GenBank/DDBJ whole genome shotgun (WGS) entry which is preliminary data.</text>
</comment>
<evidence type="ECO:0000313" key="3">
    <source>
        <dbReference type="Proteomes" id="UP001295423"/>
    </source>
</evidence>
<keyword evidence="3" id="KW-1185">Reference proteome</keyword>
<feature type="compositionally biased region" description="Polar residues" evidence="1">
    <location>
        <begin position="8"/>
        <end position="23"/>
    </location>
</feature>
<dbReference type="EMBL" id="CAKOGP040001557">
    <property type="protein sequence ID" value="CAJ1945890.1"/>
    <property type="molecule type" value="Genomic_DNA"/>
</dbReference>
<feature type="region of interest" description="Disordered" evidence="1">
    <location>
        <begin position="1"/>
        <end position="38"/>
    </location>
</feature>
<protein>
    <submittedName>
        <fullName evidence="2">Uncharacterized protein</fullName>
    </submittedName>
</protein>
<name>A0AAD2CTZ5_9STRA</name>
<dbReference type="AlphaFoldDB" id="A0AAD2CTZ5"/>